<evidence type="ECO:0000313" key="1">
    <source>
        <dbReference type="EMBL" id="HIX01874.1"/>
    </source>
</evidence>
<dbReference type="EMBL" id="DXFP01000032">
    <property type="protein sequence ID" value="HIX01874.1"/>
    <property type="molecule type" value="Genomic_DNA"/>
</dbReference>
<proteinExistence type="predicted"/>
<comment type="caution">
    <text evidence="1">The sequence shown here is derived from an EMBL/GenBank/DDBJ whole genome shotgun (WGS) entry which is preliminary data.</text>
</comment>
<dbReference type="Proteomes" id="UP000823963">
    <property type="component" value="Unassembled WGS sequence"/>
</dbReference>
<name>A0A9D1UWZ7_9LACO</name>
<protein>
    <submittedName>
        <fullName evidence="1">Uncharacterized protein</fullName>
    </submittedName>
</protein>
<gene>
    <name evidence="1" type="ORF">H9861_03875</name>
</gene>
<accession>A0A9D1UWZ7</accession>
<reference evidence="1" key="1">
    <citation type="journal article" date="2021" name="PeerJ">
        <title>Extensive microbial diversity within the chicken gut microbiome revealed by metagenomics and culture.</title>
        <authorList>
            <person name="Gilroy R."/>
            <person name="Ravi A."/>
            <person name="Getino M."/>
            <person name="Pursley I."/>
            <person name="Horton D.L."/>
            <person name="Alikhan N.F."/>
            <person name="Baker D."/>
            <person name="Gharbi K."/>
            <person name="Hall N."/>
            <person name="Watson M."/>
            <person name="Adriaenssens E.M."/>
            <person name="Foster-Nyarko E."/>
            <person name="Jarju S."/>
            <person name="Secka A."/>
            <person name="Antonio M."/>
            <person name="Oren A."/>
            <person name="Chaudhuri R.R."/>
            <person name="La Ragione R."/>
            <person name="Hildebrand F."/>
            <person name="Pallen M.J."/>
        </authorList>
    </citation>
    <scope>NUCLEOTIDE SEQUENCE</scope>
    <source>
        <strain evidence="1">6627</strain>
    </source>
</reference>
<evidence type="ECO:0000313" key="2">
    <source>
        <dbReference type="Proteomes" id="UP000823963"/>
    </source>
</evidence>
<organism evidence="1 2">
    <name type="scientific">Candidatus Ligilactobacillus excrementigallinarum</name>
    <dbReference type="NCBI Taxonomy" id="2838641"/>
    <lineage>
        <taxon>Bacteria</taxon>
        <taxon>Bacillati</taxon>
        <taxon>Bacillota</taxon>
        <taxon>Bacilli</taxon>
        <taxon>Lactobacillales</taxon>
        <taxon>Lactobacillaceae</taxon>
        <taxon>Ligilactobacillus</taxon>
    </lineage>
</organism>
<reference evidence="1" key="2">
    <citation type="submission" date="2021-04" db="EMBL/GenBank/DDBJ databases">
        <authorList>
            <person name="Gilroy R."/>
        </authorList>
    </citation>
    <scope>NUCLEOTIDE SEQUENCE</scope>
    <source>
        <strain evidence="1">6627</strain>
    </source>
</reference>
<sequence length="65" mass="7672">MAEMLTKTIEIVKVPSFNPRAFGSTRNYVVRCTKCGHEQEINADFWLDYLKHPFCKYCDNLNQKK</sequence>
<dbReference type="AlphaFoldDB" id="A0A9D1UWZ7"/>